<proteinExistence type="inferred from homology"/>
<comment type="subunit">
    <text evidence="10">Interacts with small ribosomal subunit protein uS11. Not a structural component of 43S pre-ribosomes, but transiently interacts with them by binding to uS11.</text>
</comment>
<evidence type="ECO:0000313" key="12">
    <source>
        <dbReference type="Proteomes" id="UP000827549"/>
    </source>
</evidence>
<evidence type="ECO:0000256" key="5">
    <source>
        <dbReference type="ARBA" id="ARBA00022679"/>
    </source>
</evidence>
<evidence type="ECO:0000256" key="1">
    <source>
        <dbReference type="ARBA" id="ARBA00000582"/>
    </source>
</evidence>
<feature type="binding site" evidence="10">
    <location>
        <position position="23"/>
    </location>
    <ligand>
        <name>ATP</name>
        <dbReference type="ChEBI" id="CHEBI:30616"/>
    </ligand>
</feature>
<dbReference type="FunFam" id="3.40.50.300:FF:000372">
    <property type="entry name" value="Adenylate kinase isoenzyme 6 homolog"/>
    <property type="match status" value="1"/>
</dbReference>
<evidence type="ECO:0000256" key="8">
    <source>
        <dbReference type="ARBA" id="ARBA00022840"/>
    </source>
</evidence>
<evidence type="ECO:0000313" key="11">
    <source>
        <dbReference type="EMBL" id="WOO78953.1"/>
    </source>
</evidence>
<evidence type="ECO:0000256" key="7">
    <source>
        <dbReference type="ARBA" id="ARBA00022777"/>
    </source>
</evidence>
<dbReference type="HAMAP" id="MF_00039">
    <property type="entry name" value="Adenylate_kinase_AK6"/>
    <property type="match status" value="1"/>
</dbReference>
<evidence type="ECO:0000256" key="10">
    <source>
        <dbReference type="HAMAP-Rule" id="MF_03173"/>
    </source>
</evidence>
<keyword evidence="3 10" id="KW-0690">Ribosome biogenesis</keyword>
<feature type="binding site" evidence="10">
    <location>
        <position position="123"/>
    </location>
    <ligand>
        <name>ATP</name>
        <dbReference type="ChEBI" id="CHEBI:30616"/>
    </ligand>
</feature>
<feature type="binding site" evidence="10">
    <location>
        <position position="21"/>
    </location>
    <ligand>
        <name>ATP</name>
        <dbReference type="ChEBI" id="CHEBI:30616"/>
    </ligand>
</feature>
<dbReference type="EC" id="2.7.4.3" evidence="10"/>
<dbReference type="Pfam" id="PF13238">
    <property type="entry name" value="AAA_18"/>
    <property type="match status" value="1"/>
</dbReference>
<keyword evidence="7 10" id="KW-0418">Kinase</keyword>
<keyword evidence="9 10" id="KW-0539">Nucleus</keyword>
<evidence type="ECO:0000256" key="3">
    <source>
        <dbReference type="ARBA" id="ARBA00022517"/>
    </source>
</evidence>
<dbReference type="GO" id="GO:0042274">
    <property type="term" value="P:ribosomal small subunit biogenesis"/>
    <property type="evidence" value="ECO:0007669"/>
    <property type="project" value="UniProtKB-UniRule"/>
</dbReference>
<keyword evidence="2 10" id="KW-0963">Cytoplasm</keyword>
<comment type="catalytic activity">
    <reaction evidence="1 10">
        <text>AMP + ATP = 2 ADP</text>
        <dbReference type="Rhea" id="RHEA:12973"/>
        <dbReference type="ChEBI" id="CHEBI:30616"/>
        <dbReference type="ChEBI" id="CHEBI:456215"/>
        <dbReference type="ChEBI" id="CHEBI:456216"/>
        <dbReference type="EC" id="2.7.4.3"/>
    </reaction>
</comment>
<keyword evidence="4 10" id="KW-0698">rRNA processing</keyword>
<dbReference type="InterPro" id="IPR027417">
    <property type="entry name" value="P-loop_NTPase"/>
</dbReference>
<dbReference type="GO" id="GO:0016887">
    <property type="term" value="F:ATP hydrolysis activity"/>
    <property type="evidence" value="ECO:0007669"/>
    <property type="project" value="UniProtKB-UniRule"/>
</dbReference>
<sequence>MTTHHPRRHPIILVTGTPGTGKTLHSEMLALDADVPLQHLNIGDIVKQHGFHEGWDDEWQSYTVDEDRLLDYLEEVVNPADGPAETGFILDHHDPSLFPERWVDLAVVLRCDNSVLYERLEARNYPENKITENITAEIMMTVINETRESYAEEIIVELQSDGSGGDNEVENNVARIAQWATSWEKDREEGVHDA</sequence>
<feature type="binding site" evidence="10">
    <location>
        <position position="19"/>
    </location>
    <ligand>
        <name>ATP</name>
        <dbReference type="ChEBI" id="CHEBI:30616"/>
    </ligand>
</feature>
<keyword evidence="5 10" id="KW-0808">Transferase</keyword>
<accession>A0AAF0Y8N6</accession>
<evidence type="ECO:0000256" key="4">
    <source>
        <dbReference type="ARBA" id="ARBA00022552"/>
    </source>
</evidence>
<dbReference type="GO" id="GO:0006364">
    <property type="term" value="P:rRNA processing"/>
    <property type="evidence" value="ECO:0007669"/>
    <property type="project" value="UniProtKB-KW"/>
</dbReference>
<dbReference type="GeneID" id="87805737"/>
<dbReference type="GO" id="GO:0004017">
    <property type="term" value="F:AMP kinase activity"/>
    <property type="evidence" value="ECO:0007669"/>
    <property type="project" value="UniProtKB-UniRule"/>
</dbReference>
<name>A0AAF0Y8N6_9TREE</name>
<dbReference type="PANTHER" id="PTHR12595">
    <property type="entry name" value="POS9-ACTIVATING FACTOR FAP7-RELATED"/>
    <property type="match status" value="1"/>
</dbReference>
<comment type="similarity">
    <text evidence="10">Belongs to the adenylate kinase family. AK6 subfamily.</text>
</comment>
<reference evidence="11" key="1">
    <citation type="submission" date="2023-10" db="EMBL/GenBank/DDBJ databases">
        <authorList>
            <person name="Noh H."/>
        </authorList>
    </citation>
    <scope>NUCLEOTIDE SEQUENCE</scope>
    <source>
        <strain evidence="11">DUCC4014</strain>
    </source>
</reference>
<dbReference type="GO" id="GO:0005524">
    <property type="term" value="F:ATP binding"/>
    <property type="evidence" value="ECO:0007669"/>
    <property type="project" value="UniProtKB-KW"/>
</dbReference>
<comment type="caution">
    <text evidence="10">Lacks conserved residue(s) required for the propagation of feature annotation.</text>
</comment>
<dbReference type="EMBL" id="CP086715">
    <property type="protein sequence ID" value="WOO78953.1"/>
    <property type="molecule type" value="Genomic_DNA"/>
</dbReference>
<dbReference type="PANTHER" id="PTHR12595:SF0">
    <property type="entry name" value="ADENYLATE KINASE ISOENZYME 6"/>
    <property type="match status" value="1"/>
</dbReference>
<dbReference type="Gene3D" id="3.40.50.300">
    <property type="entry name" value="P-loop containing nucleotide triphosphate hydrolases"/>
    <property type="match status" value="1"/>
</dbReference>
<comment type="subcellular location">
    <subcellularLocation>
        <location evidence="10">Cytoplasm</location>
    </subcellularLocation>
    <subcellularLocation>
        <location evidence="10">Nucleus</location>
    </subcellularLocation>
</comment>
<comment type="function">
    <text evidence="10">Broad-specificity nucleoside monophosphate (NMP) kinase that catalyzes the reversible transfer of the terminal phosphate group between nucleoside triphosphates and monophosphates. Has also ATPase activity. Involved in the late cytoplasmic maturation steps of the 40S ribosomal particles, specifically 18S rRNA maturation. While NMP activity is not required for ribosome maturation, ATPase activity is. Associates transiently with small ribosomal subunit protein uS11. ATP hydrolysis breaks the interaction with uS11. May temporarily remove uS11 from the ribosome to enable a conformational change of the ribosomal RNA that is needed for the final maturation step of the small ribosomal subunit. Its NMP activity may have a role in nuclear energy homeostasis.</text>
</comment>
<dbReference type="GO" id="GO:0005634">
    <property type="term" value="C:nucleus"/>
    <property type="evidence" value="ECO:0007669"/>
    <property type="project" value="UniProtKB-SubCell"/>
</dbReference>
<evidence type="ECO:0000256" key="2">
    <source>
        <dbReference type="ARBA" id="ARBA00022490"/>
    </source>
</evidence>
<keyword evidence="12" id="KW-1185">Reference proteome</keyword>
<gene>
    <name evidence="11" type="primary">SPCC830.11c</name>
    <name evidence="11" type="ORF">LOC62_02G002490</name>
</gene>
<keyword evidence="8 10" id="KW-0067">ATP-binding</keyword>
<feature type="region of interest" description="LID" evidence="10">
    <location>
        <begin position="122"/>
        <end position="132"/>
    </location>
</feature>
<dbReference type="SUPFAM" id="SSF52540">
    <property type="entry name" value="P-loop containing nucleoside triphosphate hydrolases"/>
    <property type="match status" value="1"/>
</dbReference>
<feature type="binding site" evidence="10">
    <location>
        <position position="22"/>
    </location>
    <ligand>
        <name>ATP</name>
        <dbReference type="ChEBI" id="CHEBI:30616"/>
    </ligand>
</feature>
<protein>
    <recommendedName>
        <fullName evidence="10">Adenylate kinase isoenzyme 6 homolog</fullName>
        <shortName evidence="10">AK6</shortName>
        <ecNumber evidence="10">2.7.4.3</ecNumber>
    </recommendedName>
    <alternativeName>
        <fullName evidence="10">Dual activity adenylate kinase/ATPase</fullName>
        <shortName evidence="10">AK/ATPase</shortName>
    </alternativeName>
</protein>
<dbReference type="InterPro" id="IPR020618">
    <property type="entry name" value="Adenyl_kinase_AK6"/>
</dbReference>
<keyword evidence="6 10" id="KW-0547">Nucleotide-binding</keyword>
<evidence type="ECO:0000256" key="9">
    <source>
        <dbReference type="ARBA" id="ARBA00023242"/>
    </source>
</evidence>
<evidence type="ECO:0000256" key="6">
    <source>
        <dbReference type="ARBA" id="ARBA00022741"/>
    </source>
</evidence>
<dbReference type="RefSeq" id="XP_062624985.1">
    <property type="nucleotide sequence ID" value="XM_062769001.1"/>
</dbReference>
<dbReference type="AlphaFoldDB" id="A0AAF0Y8N6"/>
<feature type="region of interest" description="NMPbind" evidence="10">
    <location>
        <begin position="41"/>
        <end position="64"/>
    </location>
</feature>
<dbReference type="GO" id="GO:0005737">
    <property type="term" value="C:cytoplasm"/>
    <property type="evidence" value="ECO:0007669"/>
    <property type="project" value="UniProtKB-SubCell"/>
</dbReference>
<dbReference type="Proteomes" id="UP000827549">
    <property type="component" value="Chromosome 2"/>
</dbReference>
<organism evidence="11 12">
    <name type="scientific">Vanrija pseudolonga</name>
    <dbReference type="NCBI Taxonomy" id="143232"/>
    <lineage>
        <taxon>Eukaryota</taxon>
        <taxon>Fungi</taxon>
        <taxon>Dikarya</taxon>
        <taxon>Basidiomycota</taxon>
        <taxon>Agaricomycotina</taxon>
        <taxon>Tremellomycetes</taxon>
        <taxon>Trichosporonales</taxon>
        <taxon>Trichosporonaceae</taxon>
        <taxon>Vanrija</taxon>
    </lineage>
</organism>
<comment type="catalytic activity">
    <reaction evidence="10">
        <text>ATP + H2O = ADP + phosphate + H(+)</text>
        <dbReference type="Rhea" id="RHEA:13065"/>
        <dbReference type="ChEBI" id="CHEBI:15377"/>
        <dbReference type="ChEBI" id="CHEBI:15378"/>
        <dbReference type="ChEBI" id="CHEBI:30616"/>
        <dbReference type="ChEBI" id="CHEBI:43474"/>
        <dbReference type="ChEBI" id="CHEBI:456216"/>
    </reaction>
</comment>